<dbReference type="Proteomes" id="UP000244773">
    <property type="component" value="Segment"/>
</dbReference>
<protein>
    <submittedName>
        <fullName evidence="2">Uncharacterized protein</fullName>
    </submittedName>
</protein>
<evidence type="ECO:0000313" key="2">
    <source>
        <dbReference type="EMBL" id="AUF82163.1"/>
    </source>
</evidence>
<feature type="compositionally biased region" description="Acidic residues" evidence="1">
    <location>
        <begin position="46"/>
        <end position="62"/>
    </location>
</feature>
<evidence type="ECO:0000256" key="1">
    <source>
        <dbReference type="SAM" id="MobiDB-lite"/>
    </source>
</evidence>
<proteinExistence type="predicted"/>
<sequence length="119" mass="13718">MLSWLFTSAPVVYTATPEERFETIMSRLDDIEALLKDISESLLISGEEDEKDTENNDADYDTDEQRRELLYTNNESSDEADNDDDDTVPYEPYCHSDRGPDSSEDQPTSHNLRRISNDF</sequence>
<dbReference type="EMBL" id="KY322437">
    <property type="protein sequence ID" value="AUF82163.1"/>
    <property type="molecule type" value="Genomic_DNA"/>
</dbReference>
<evidence type="ECO:0000313" key="3">
    <source>
        <dbReference type="Proteomes" id="UP000244773"/>
    </source>
</evidence>
<reference evidence="2" key="1">
    <citation type="journal article" date="2018" name="Virology">
        <title>A giant virus infecting green algae encodes key fermentation genes.</title>
        <authorList>
            <person name="Schvarcz C.R."/>
            <person name="Steward G.F."/>
        </authorList>
    </citation>
    <scope>NUCLEOTIDE SEQUENCE [LARGE SCALE GENOMIC DNA]</scope>
</reference>
<organism evidence="2">
    <name type="scientific">Tetraselmis virus 1</name>
    <dbReference type="NCBI Taxonomy" id="2060617"/>
    <lineage>
        <taxon>Viruses</taxon>
        <taxon>Varidnaviria</taxon>
        <taxon>Bamfordvirae</taxon>
        <taxon>Nucleocytoviricota</taxon>
        <taxon>Megaviricetes</taxon>
        <taxon>Imitervirales</taxon>
        <taxon>Allomimiviridae</taxon>
        <taxon>Oceanusvirus</taxon>
        <taxon>Oceanusvirus kaneohense</taxon>
    </lineage>
</organism>
<gene>
    <name evidence="2" type="ORF">TetV_071</name>
</gene>
<name>A0A2P0VMQ7_9VIRU</name>
<accession>A0A2P0VMQ7</accession>
<feature type="region of interest" description="Disordered" evidence="1">
    <location>
        <begin position="44"/>
        <end position="119"/>
    </location>
</feature>
<keyword evidence="3" id="KW-1185">Reference proteome</keyword>
<feature type="compositionally biased region" description="Acidic residues" evidence="1">
    <location>
        <begin position="76"/>
        <end position="88"/>
    </location>
</feature>